<comment type="caution">
    <text evidence="7">The sequence shown here is derived from an EMBL/GenBank/DDBJ whole genome shotgun (WGS) entry which is preliminary data.</text>
</comment>
<dbReference type="Gene3D" id="1.10.10.10">
    <property type="entry name" value="Winged helix-like DNA-binding domain superfamily/Winged helix DNA-binding domain"/>
    <property type="match status" value="1"/>
</dbReference>
<dbReference type="AlphaFoldDB" id="A0A1E7MYK4"/>
<evidence type="ECO:0000313" key="8">
    <source>
        <dbReference type="Proteomes" id="UP000037395"/>
    </source>
</evidence>
<dbReference type="EMBL" id="BMUB01000002">
    <property type="protein sequence ID" value="GGU60745.1"/>
    <property type="molecule type" value="Genomic_DNA"/>
</dbReference>
<dbReference type="Proteomes" id="UP000037395">
    <property type="component" value="Unassembled WGS sequence"/>
</dbReference>
<accession>A0A1E7MYK4</accession>
<evidence type="ECO:0000259" key="4">
    <source>
        <dbReference type="Pfam" id="PF00891"/>
    </source>
</evidence>
<evidence type="ECO:0000256" key="1">
    <source>
        <dbReference type="ARBA" id="ARBA00022603"/>
    </source>
</evidence>
<feature type="domain" description="O-methyltransferase C-terminal" evidence="4">
    <location>
        <begin position="113"/>
        <end position="321"/>
    </location>
</feature>
<dbReference type="InterPro" id="IPR036388">
    <property type="entry name" value="WH-like_DNA-bd_sf"/>
</dbReference>
<dbReference type="PIRSF" id="PIRSF005739">
    <property type="entry name" value="O-mtase"/>
    <property type="match status" value="1"/>
</dbReference>
<dbReference type="GO" id="GO:0032259">
    <property type="term" value="P:methylation"/>
    <property type="evidence" value="ECO:0007669"/>
    <property type="project" value="UniProtKB-KW"/>
</dbReference>
<dbReference type="GO" id="GO:0046983">
    <property type="term" value="F:protein dimerization activity"/>
    <property type="evidence" value="ECO:0007669"/>
    <property type="project" value="InterPro"/>
</dbReference>
<dbReference type="InterPro" id="IPR016461">
    <property type="entry name" value="COMT-like"/>
</dbReference>
<evidence type="ECO:0000259" key="5">
    <source>
        <dbReference type="Pfam" id="PF08100"/>
    </source>
</evidence>
<dbReference type="InterPro" id="IPR029063">
    <property type="entry name" value="SAM-dependent_MTases_sf"/>
</dbReference>
<protein>
    <submittedName>
        <fullName evidence="6">O-methyltransferase</fullName>
    </submittedName>
</protein>
<proteinExistence type="predicted"/>
<dbReference type="Proteomes" id="UP000610124">
    <property type="component" value="Unassembled WGS sequence"/>
</dbReference>
<dbReference type="InterPro" id="IPR036390">
    <property type="entry name" value="WH_DNA-bd_sf"/>
</dbReference>
<evidence type="ECO:0000313" key="7">
    <source>
        <dbReference type="EMBL" id="OEV33530.1"/>
    </source>
</evidence>
<gene>
    <name evidence="6" type="ORF">GCM10010502_09130</name>
    <name evidence="7" type="ORF">HS99_0013310</name>
</gene>
<dbReference type="EMBL" id="JPRF03000065">
    <property type="protein sequence ID" value="OEV33530.1"/>
    <property type="molecule type" value="Genomic_DNA"/>
</dbReference>
<organism evidence="7 8">
    <name type="scientific">Kitasatospora aureofaciens</name>
    <name type="common">Streptomyces aureofaciens</name>
    <dbReference type="NCBI Taxonomy" id="1894"/>
    <lineage>
        <taxon>Bacteria</taxon>
        <taxon>Bacillati</taxon>
        <taxon>Actinomycetota</taxon>
        <taxon>Actinomycetes</taxon>
        <taxon>Kitasatosporales</taxon>
        <taxon>Streptomycetaceae</taxon>
        <taxon>Kitasatospora</taxon>
    </lineage>
</organism>
<dbReference type="PANTHER" id="PTHR43712:SF2">
    <property type="entry name" value="O-METHYLTRANSFERASE CICE"/>
    <property type="match status" value="1"/>
</dbReference>
<dbReference type="CDD" id="cd02440">
    <property type="entry name" value="AdoMet_MTases"/>
    <property type="match status" value="1"/>
</dbReference>
<dbReference type="OrthoDB" id="582216at2"/>
<dbReference type="InterPro" id="IPR012967">
    <property type="entry name" value="COMT_dimerisation"/>
</dbReference>
<dbReference type="PANTHER" id="PTHR43712">
    <property type="entry name" value="PUTATIVE (AFU_ORTHOLOGUE AFUA_4G14580)-RELATED"/>
    <property type="match status" value="1"/>
</dbReference>
<keyword evidence="1 6" id="KW-0489">Methyltransferase</keyword>
<dbReference type="Pfam" id="PF00891">
    <property type="entry name" value="Methyltransf_2"/>
    <property type="match status" value="1"/>
</dbReference>
<reference evidence="6" key="5">
    <citation type="submission" date="2020-09" db="EMBL/GenBank/DDBJ databases">
        <authorList>
            <person name="Sun Q."/>
            <person name="Ohkuma M."/>
        </authorList>
    </citation>
    <scope>NUCLEOTIDE SEQUENCE</scope>
    <source>
        <strain evidence="6">JCM 4434</strain>
    </source>
</reference>
<sequence>MTSSTDSAAARARRIVALNTAYFQAKALQSAVELGLFELLAERSAGLDQIRAELGVRHRLFKDFLNALVGLGLLDEQDGGYRASELAREFLLPGPTYLGGTARQHARLHYHAWAQLTDALRDGKAKSAVAAQGQLAYPKQYEDLDRARQIMLHMDAHNGFTADELARAIDWSRYTSFVDVGGGRGNVASRIVTAHPHLRGGVFDLPALRPLFEELVASAGTADRVDFHGGDFFATDLPEADVVIFGHVLPDWPVGDRRELLRRAHKAVRPGGLVVLYDAMIDPEERDPEVLLQRINHTMIRDEAGAYSLQEARAYLEEAGFTVDRIAASDTITRDHFAIGVKSV</sequence>
<keyword evidence="2 6" id="KW-0808">Transferase</keyword>
<reference evidence="8" key="4">
    <citation type="submission" date="2016-08" db="EMBL/GenBank/DDBJ databases">
        <title>Sequencing, assembly and comparative genomics of S. aureofaciens ATCC 10762.</title>
        <authorList>
            <person name="Gradnigo J.S."/>
            <person name="Johnson N."/>
            <person name="Somerville G.A."/>
        </authorList>
    </citation>
    <scope>NUCLEOTIDE SEQUENCE [LARGE SCALE GENOMIC DNA]</scope>
    <source>
        <strain evidence="8">ATCC 10762 / DSM 40127 / CCM 3239 / JCM 4008 / LMG 5968 / NBRC 12843 / NCIMB 8234 / A-377</strain>
    </source>
</reference>
<dbReference type="Pfam" id="PF08100">
    <property type="entry name" value="Dimerisation"/>
    <property type="match status" value="1"/>
</dbReference>
<dbReference type="RefSeq" id="WP_046385710.1">
    <property type="nucleotide sequence ID" value="NZ_BMUB01000002.1"/>
</dbReference>
<name>A0A1E7MYK4_KITAU</name>
<reference evidence="7 8" key="2">
    <citation type="submission" date="2014-07" db="EMBL/GenBank/DDBJ databases">
        <authorList>
            <person name="Zhang J.E."/>
            <person name="Yang H."/>
            <person name="Guo J."/>
            <person name="Deng Z."/>
            <person name="Luo H."/>
            <person name="Luo M."/>
            <person name="Zhao B."/>
        </authorList>
    </citation>
    <scope>NUCLEOTIDE SEQUENCE [LARGE SCALE GENOMIC DNA]</scope>
    <source>
        <strain evidence="7">ATCC 10762</strain>
        <strain evidence="8">ATCC 10762 / DSM 40127 / CCM 3239 / JCM 4008 / LMG 5968 / NBRC 12843 / NCIMB 8234 / A-377</strain>
    </source>
</reference>
<dbReference type="InterPro" id="IPR001077">
    <property type="entry name" value="COMT_C"/>
</dbReference>
<dbReference type="SUPFAM" id="SSF46785">
    <property type="entry name" value="Winged helix' DNA-binding domain"/>
    <property type="match status" value="1"/>
</dbReference>
<evidence type="ECO:0000313" key="6">
    <source>
        <dbReference type="EMBL" id="GGU60745.1"/>
    </source>
</evidence>
<keyword evidence="8" id="KW-1185">Reference proteome</keyword>
<keyword evidence="3" id="KW-0949">S-adenosyl-L-methionine</keyword>
<evidence type="ECO:0000256" key="2">
    <source>
        <dbReference type="ARBA" id="ARBA00022679"/>
    </source>
</evidence>
<dbReference type="PROSITE" id="PS51683">
    <property type="entry name" value="SAM_OMT_II"/>
    <property type="match status" value="1"/>
</dbReference>
<dbReference type="Gene3D" id="3.40.50.150">
    <property type="entry name" value="Vaccinia Virus protein VP39"/>
    <property type="match status" value="1"/>
</dbReference>
<accession>A0A8H9LPA5</accession>
<dbReference type="GeneID" id="97484084"/>
<dbReference type="SUPFAM" id="SSF53335">
    <property type="entry name" value="S-adenosyl-L-methionine-dependent methyltransferases"/>
    <property type="match status" value="1"/>
</dbReference>
<reference evidence="6" key="1">
    <citation type="journal article" date="2014" name="Int. J. Syst. Evol. Microbiol.">
        <title>Complete genome sequence of Corynebacterium casei LMG S-19264T (=DSM 44701T), isolated from a smear-ripened cheese.</title>
        <authorList>
            <consortium name="US DOE Joint Genome Institute (JGI-PGF)"/>
            <person name="Walter F."/>
            <person name="Albersmeier A."/>
            <person name="Kalinowski J."/>
            <person name="Ruckert C."/>
        </authorList>
    </citation>
    <scope>NUCLEOTIDE SEQUENCE</scope>
    <source>
        <strain evidence="6">JCM 4434</strain>
    </source>
</reference>
<feature type="domain" description="O-methyltransferase dimerisation" evidence="5">
    <location>
        <begin position="22"/>
        <end position="91"/>
    </location>
</feature>
<reference evidence="7" key="3">
    <citation type="submission" date="2016-08" db="EMBL/GenBank/DDBJ databases">
        <title>Sequencing, Assembly and Comparative Genomics of S. aureofaciens ATCC 10762.</title>
        <authorList>
            <person name="Gradnigo J.S."/>
            <person name="Johnson N."/>
            <person name="Somerville G.A."/>
        </authorList>
    </citation>
    <scope>NUCLEOTIDE SEQUENCE [LARGE SCALE GENOMIC DNA]</scope>
    <source>
        <strain evidence="7">ATCC 10762</strain>
    </source>
</reference>
<dbReference type="GO" id="GO:0008171">
    <property type="term" value="F:O-methyltransferase activity"/>
    <property type="evidence" value="ECO:0007669"/>
    <property type="project" value="InterPro"/>
</dbReference>
<evidence type="ECO:0000256" key="3">
    <source>
        <dbReference type="ARBA" id="ARBA00022691"/>
    </source>
</evidence>